<dbReference type="Gene3D" id="3.40.30.10">
    <property type="entry name" value="Glutaredoxin"/>
    <property type="match status" value="1"/>
</dbReference>
<accession>A0A8X7X8A6</accession>
<dbReference type="Pfam" id="PF00085">
    <property type="entry name" value="Thioredoxin"/>
    <property type="match status" value="1"/>
</dbReference>
<dbReference type="AlphaFoldDB" id="A0A8X7X8A6"/>
<dbReference type="GO" id="GO:0045454">
    <property type="term" value="P:cell redox homeostasis"/>
    <property type="evidence" value="ECO:0007669"/>
    <property type="project" value="TreeGrafter"/>
</dbReference>
<dbReference type="PRINTS" id="PR00469">
    <property type="entry name" value="PNDRDTASEII"/>
</dbReference>
<dbReference type="PANTHER" id="PTHR43601:SF3">
    <property type="entry name" value="THIOREDOXIN, MITOCHONDRIAL"/>
    <property type="match status" value="1"/>
</dbReference>
<dbReference type="GO" id="GO:0005739">
    <property type="term" value="C:mitochondrion"/>
    <property type="evidence" value="ECO:0007669"/>
    <property type="project" value="TreeGrafter"/>
</dbReference>
<name>A0A8X7X8A6_POLSE</name>
<evidence type="ECO:0000259" key="8">
    <source>
        <dbReference type="PROSITE" id="PS51352"/>
    </source>
</evidence>
<feature type="non-terminal residue" evidence="9">
    <location>
        <position position="1"/>
    </location>
</feature>
<evidence type="ECO:0000256" key="6">
    <source>
        <dbReference type="ARBA" id="ARBA00072145"/>
    </source>
</evidence>
<keyword evidence="4" id="KW-1015">Disulfide bond</keyword>
<gene>
    <name evidence="9" type="primary">Foxred2</name>
    <name evidence="9" type="ORF">GTO96_0003049</name>
</gene>
<evidence type="ECO:0000256" key="2">
    <source>
        <dbReference type="ARBA" id="ARBA00022448"/>
    </source>
</evidence>
<organism evidence="9 10">
    <name type="scientific">Polypterus senegalus</name>
    <name type="common">Senegal bichir</name>
    <dbReference type="NCBI Taxonomy" id="55291"/>
    <lineage>
        <taxon>Eukaryota</taxon>
        <taxon>Metazoa</taxon>
        <taxon>Chordata</taxon>
        <taxon>Craniata</taxon>
        <taxon>Vertebrata</taxon>
        <taxon>Euteleostomi</taxon>
        <taxon>Actinopterygii</taxon>
        <taxon>Polypteriformes</taxon>
        <taxon>Polypteridae</taxon>
        <taxon>Polypterus</taxon>
    </lineage>
</organism>
<dbReference type="FunFam" id="3.40.30.10:FF:000001">
    <property type="entry name" value="Thioredoxin"/>
    <property type="match status" value="1"/>
</dbReference>
<evidence type="ECO:0000256" key="7">
    <source>
        <dbReference type="ARBA" id="ARBA00080538"/>
    </source>
</evidence>
<dbReference type="Proteomes" id="UP000886611">
    <property type="component" value="Unassembled WGS sequence"/>
</dbReference>
<feature type="domain" description="Thioredoxin" evidence="8">
    <location>
        <begin position="684"/>
        <end position="819"/>
    </location>
</feature>
<dbReference type="Gene3D" id="3.50.50.60">
    <property type="entry name" value="FAD/NAD(P)-binding domain"/>
    <property type="match status" value="2"/>
</dbReference>
<dbReference type="Pfam" id="PF13738">
    <property type="entry name" value="Pyr_redox_3"/>
    <property type="match status" value="1"/>
</dbReference>
<dbReference type="SUPFAM" id="SSF51905">
    <property type="entry name" value="FAD/NAD(P)-binding domain"/>
    <property type="match status" value="1"/>
</dbReference>
<dbReference type="InterPro" id="IPR013766">
    <property type="entry name" value="Thioredoxin_domain"/>
</dbReference>
<evidence type="ECO:0000313" key="10">
    <source>
        <dbReference type="Proteomes" id="UP000886611"/>
    </source>
</evidence>
<dbReference type="PANTHER" id="PTHR43601">
    <property type="entry name" value="THIOREDOXIN, MITOCHONDRIAL"/>
    <property type="match status" value="1"/>
</dbReference>
<dbReference type="InterPro" id="IPR036188">
    <property type="entry name" value="FAD/NAD-bd_sf"/>
</dbReference>
<evidence type="ECO:0000256" key="1">
    <source>
        <dbReference type="ARBA" id="ARBA00008987"/>
    </source>
</evidence>
<proteinExistence type="inferred from homology"/>
<dbReference type="GO" id="GO:0015035">
    <property type="term" value="F:protein-disulfide reductase activity"/>
    <property type="evidence" value="ECO:0007669"/>
    <property type="project" value="InterPro"/>
</dbReference>
<keyword evidence="2" id="KW-0813">Transport</keyword>
<evidence type="ECO:0000256" key="4">
    <source>
        <dbReference type="ARBA" id="ARBA00023157"/>
    </source>
</evidence>
<protein>
    <recommendedName>
        <fullName evidence="6">Thioredoxin, mitochondrial</fullName>
    </recommendedName>
    <alternativeName>
        <fullName evidence="7">Thioredoxin-2</fullName>
    </alternativeName>
</protein>
<dbReference type="InterPro" id="IPR036249">
    <property type="entry name" value="Thioredoxin-like_sf"/>
</dbReference>
<comment type="caution">
    <text evidence="9">The sequence shown here is derived from an EMBL/GenBank/DDBJ whole genome shotgun (WGS) entry which is preliminary data.</text>
</comment>
<evidence type="ECO:0000256" key="5">
    <source>
        <dbReference type="ARBA" id="ARBA00023284"/>
    </source>
</evidence>
<dbReference type="PROSITE" id="PS51352">
    <property type="entry name" value="THIOREDOXIN_2"/>
    <property type="match status" value="1"/>
</dbReference>
<sequence>MDSASRDYYFKKLNKKSNAVMLQGLFNWLLVAGLVSCSVTDSKDTQPISSYHDYCVLGAGPSGLQMGYFLEKQGRDYIVLERSDIPGSFFQRYPRHNRLISINKQYTGKSNKEFNLRHDWNSLLSDDDTLLFRHYSSEFYPHRESMLHYLKDYTSKLGIKVKYGTEIISVHKFDEGTSCALLVATGLWVPHIINFPGSEHLEGYESISVDAKTFVGQTVLILGKGNSAFETATNLLGVTNHIHLYSRSPVRLAWETHYVGDLRAFNNELLDTYQLKSLDGLVEGSLEELAVLKDNQGQLHLTLAQLLQELNVSTHAEKHGLDSQTLMALLPSYQDDNFSMRRPYNRIIRCLGFEFDFSIFRNGTKLTPVAGGRKKYPRITPWYEAVNDPGIFVIGTASHSIDHRKSAGGFIHGFRYTVRAVHHILEKRHHGNVWPTTVQPTSLLLKNILRRLNEASGIYQMFSVLGDVVLMQSKGSQFKYLEEFPLLSLPKLEDLSGHQVEPSGLFVINMEYGKNLSNVLGKNRAVTSWKDAWRSNFLHPVIYFYKALPTESEMRLRPQDWPLPRPQAIHPIVEDFLTEWSAPVSHIQPLRRFLENCLGTDLRTFYAVSMSALCCFEALVRRLCTLYGTWPSFLQEVLSEVVPREELFGAGGVEGKMTLRILFRRVKVLPLRILPSSVHFSCVSAVFSRSPSLLHPYLTGRLQPFSISSTRWVTFSIQDGEDFTERVLNSQLPVLVDFHAQWCGPCKILGPRLEKMVAKQNGKVTMAKVDIDDHTDLAIEYGVSAVPTVLAVKNGNVIDKFVGIKDEDQLDAFIRKLIGP</sequence>
<dbReference type="CDD" id="cd02947">
    <property type="entry name" value="TRX_family"/>
    <property type="match status" value="1"/>
</dbReference>
<evidence type="ECO:0000256" key="3">
    <source>
        <dbReference type="ARBA" id="ARBA00022982"/>
    </source>
</evidence>
<dbReference type="SUPFAM" id="SSF52833">
    <property type="entry name" value="Thioredoxin-like"/>
    <property type="match status" value="1"/>
</dbReference>
<dbReference type="InterPro" id="IPR017937">
    <property type="entry name" value="Thioredoxin_CS"/>
</dbReference>
<dbReference type="InterPro" id="IPR005746">
    <property type="entry name" value="Thioredoxin"/>
</dbReference>
<dbReference type="PROSITE" id="PS00194">
    <property type="entry name" value="THIOREDOXIN_1"/>
    <property type="match status" value="1"/>
</dbReference>
<reference evidence="9 10" key="1">
    <citation type="journal article" date="2021" name="Cell">
        <title>Tracing the genetic footprints of vertebrate landing in non-teleost ray-finned fishes.</title>
        <authorList>
            <person name="Bi X."/>
            <person name="Wang K."/>
            <person name="Yang L."/>
            <person name="Pan H."/>
            <person name="Jiang H."/>
            <person name="Wei Q."/>
            <person name="Fang M."/>
            <person name="Yu H."/>
            <person name="Zhu C."/>
            <person name="Cai Y."/>
            <person name="He Y."/>
            <person name="Gan X."/>
            <person name="Zeng H."/>
            <person name="Yu D."/>
            <person name="Zhu Y."/>
            <person name="Jiang H."/>
            <person name="Qiu Q."/>
            <person name="Yang H."/>
            <person name="Zhang Y.E."/>
            <person name="Wang W."/>
            <person name="Zhu M."/>
            <person name="He S."/>
            <person name="Zhang G."/>
        </authorList>
    </citation>
    <scope>NUCLEOTIDE SEQUENCE [LARGE SCALE GENOMIC DNA]</scope>
    <source>
        <strain evidence="9">Bchr_013</strain>
    </source>
</reference>
<keyword evidence="10" id="KW-1185">Reference proteome</keyword>
<comment type="similarity">
    <text evidence="1">Belongs to the thioredoxin family.</text>
</comment>
<keyword evidence="5" id="KW-0676">Redox-active center</keyword>
<dbReference type="EMBL" id="JAATIS010003638">
    <property type="protein sequence ID" value="KAG2464135.1"/>
    <property type="molecule type" value="Genomic_DNA"/>
</dbReference>
<evidence type="ECO:0000313" key="9">
    <source>
        <dbReference type="EMBL" id="KAG2464135.1"/>
    </source>
</evidence>
<dbReference type="FunFam" id="3.50.50.60:FF:000300">
    <property type="entry name" value="FAD-dependent oxidoreductase domain-containing 2"/>
    <property type="match status" value="1"/>
</dbReference>
<feature type="non-terminal residue" evidence="9">
    <location>
        <position position="820"/>
    </location>
</feature>
<keyword evidence="3" id="KW-0249">Electron transport</keyword>
<dbReference type="NCBIfam" id="TIGR01068">
    <property type="entry name" value="thioredoxin"/>
    <property type="match status" value="1"/>
</dbReference>